<evidence type="ECO:0000313" key="4">
    <source>
        <dbReference type="Proteomes" id="UP001168380"/>
    </source>
</evidence>
<dbReference type="PANTHER" id="PTHR34473">
    <property type="entry name" value="UPF0699 TRANSMEMBRANE PROTEIN YDBS"/>
    <property type="match status" value="1"/>
</dbReference>
<comment type="caution">
    <text evidence="3">The sequence shown here is derived from an EMBL/GenBank/DDBJ whole genome shotgun (WGS) entry which is preliminary data.</text>
</comment>
<feature type="domain" description="YdbS-like PH" evidence="2">
    <location>
        <begin position="66"/>
        <end position="144"/>
    </location>
</feature>
<evidence type="ECO:0000259" key="2">
    <source>
        <dbReference type="Pfam" id="PF03703"/>
    </source>
</evidence>
<evidence type="ECO:0000313" key="3">
    <source>
        <dbReference type="EMBL" id="MDO3382185.1"/>
    </source>
</evidence>
<keyword evidence="4" id="KW-1185">Reference proteome</keyword>
<dbReference type="InterPro" id="IPR014529">
    <property type="entry name" value="UCP026631"/>
</dbReference>
<feature type="transmembrane region" description="Helical" evidence="1">
    <location>
        <begin position="386"/>
        <end position="401"/>
    </location>
</feature>
<dbReference type="PANTHER" id="PTHR34473:SF2">
    <property type="entry name" value="UPF0699 TRANSMEMBRANE PROTEIN YDBT"/>
    <property type="match status" value="1"/>
</dbReference>
<feature type="transmembrane region" description="Helical" evidence="1">
    <location>
        <begin position="358"/>
        <end position="380"/>
    </location>
</feature>
<dbReference type="InterPro" id="IPR005182">
    <property type="entry name" value="YdbS-like_PH"/>
</dbReference>
<dbReference type="RefSeq" id="WP_302712345.1">
    <property type="nucleotide sequence ID" value="NZ_JAULRT010000052.1"/>
</dbReference>
<name>A0ABT8TE19_9GAMM</name>
<feature type="transmembrane region" description="Helical" evidence="1">
    <location>
        <begin position="12"/>
        <end position="33"/>
    </location>
</feature>
<evidence type="ECO:0000256" key="1">
    <source>
        <dbReference type="SAM" id="Phobius"/>
    </source>
</evidence>
<dbReference type="EMBL" id="JAULRT010000052">
    <property type="protein sequence ID" value="MDO3382185.1"/>
    <property type="molecule type" value="Genomic_DNA"/>
</dbReference>
<keyword evidence="1" id="KW-0812">Transmembrane</keyword>
<reference evidence="3" key="1">
    <citation type="submission" date="2023-07" db="EMBL/GenBank/DDBJ databases">
        <title>Gilvimarinus algae sp. nov., isolated from the surface of Kelp.</title>
        <authorList>
            <person name="Sun Y.Y."/>
            <person name="Gong Y."/>
            <person name="Du Z.J."/>
        </authorList>
    </citation>
    <scope>NUCLEOTIDE SEQUENCE</scope>
    <source>
        <strain evidence="3">SDUM040014</strain>
    </source>
</reference>
<protein>
    <submittedName>
        <fullName evidence="3">PH domain-containing protein</fullName>
    </submittedName>
</protein>
<feature type="transmembrane region" description="Helical" evidence="1">
    <location>
        <begin position="227"/>
        <end position="260"/>
    </location>
</feature>
<keyword evidence="1" id="KW-1133">Transmembrane helix</keyword>
<organism evidence="3 4">
    <name type="scientific">Gilvimarinus algae</name>
    <dbReference type="NCBI Taxonomy" id="3058037"/>
    <lineage>
        <taxon>Bacteria</taxon>
        <taxon>Pseudomonadati</taxon>
        <taxon>Pseudomonadota</taxon>
        <taxon>Gammaproteobacteria</taxon>
        <taxon>Cellvibrionales</taxon>
        <taxon>Cellvibrionaceae</taxon>
        <taxon>Gilvimarinus</taxon>
    </lineage>
</organism>
<dbReference type="Proteomes" id="UP001168380">
    <property type="component" value="Unassembled WGS sequence"/>
</dbReference>
<feature type="domain" description="YdbS-like PH" evidence="2">
    <location>
        <begin position="405"/>
        <end position="481"/>
    </location>
</feature>
<dbReference type="PIRSF" id="PIRSF026631">
    <property type="entry name" value="UCP026631"/>
    <property type="match status" value="1"/>
</dbReference>
<sequence length="493" mass="55186">MTASNWQRVSPVATVYFALKGIPHLVNLWPLLIPALAGGEAFRSVLLVYAVPVLLLLVLVGTFLQYWFFSYRIEDGRLQLRSGVLNRKRLTLDFERVQQADIAHPFYFRPFNLATLGLESAGSAQQEVDIPGISVATAESLRQRVLEVQAHKQDDASAQVSPAGADYRLALSTGDIARYGLMQNTLLYLAPLAAPFGQQLGPLLESSVASLEHSPIYSLFLWLSDQVAVSVAVVMAVFAVIVGSGVLFGLSVLLALVRYWGYELTRVGDRFQYRAGLTTVRTRGFREHKLQKVTIVQGVIARLLSRHTVHISKAGGLVAQQGMPAQQRFIIPVLDLLNLVLLRGELNLSRAQWQPVHAVFWLWPLILWAVFLLAMCLVAMWWLSGWVWLSLSLLPLLYLIGRRRWHCMGYFVDERWLAVRTGFIGFSEQWLPSAKIQKIEVSQSPLLRSLGLAHVRVWSADGAVTVPCIAKARADELRDQLLADVVTYELPWL</sequence>
<dbReference type="Pfam" id="PF03703">
    <property type="entry name" value="bPH_2"/>
    <property type="match status" value="2"/>
</dbReference>
<gene>
    <name evidence="3" type="ORF">QWI16_08355</name>
</gene>
<keyword evidence="1" id="KW-0472">Membrane</keyword>
<accession>A0ABT8TE19</accession>
<feature type="transmembrane region" description="Helical" evidence="1">
    <location>
        <begin position="45"/>
        <end position="69"/>
    </location>
</feature>
<proteinExistence type="predicted"/>